<dbReference type="Pfam" id="PF01370">
    <property type="entry name" value="Epimerase"/>
    <property type="match status" value="1"/>
</dbReference>
<comment type="similarity">
    <text evidence="1 5">Belongs to the NAD(P)-dependent epimerase/dehydratase family. Fucose synthase subfamily.</text>
</comment>
<proteinExistence type="inferred from homology"/>
<feature type="binding site" evidence="5">
    <location>
        <position position="206"/>
    </location>
    <ligand>
        <name>substrate</name>
    </ligand>
</feature>
<dbReference type="GO" id="GO:0070401">
    <property type="term" value="F:NADP+ binding"/>
    <property type="evidence" value="ECO:0007669"/>
    <property type="project" value="UniProtKB-UniRule"/>
</dbReference>
<name>Q2IHJ1_ANADE</name>
<feature type="site" description="Important for catalytic activity" evidence="5">
    <location>
        <position position="113"/>
    </location>
</feature>
<evidence type="ECO:0000256" key="5">
    <source>
        <dbReference type="HAMAP-Rule" id="MF_00956"/>
    </source>
</evidence>
<dbReference type="Gene3D" id="3.40.50.720">
    <property type="entry name" value="NAD(P)-binding Rossmann-like Domain"/>
    <property type="match status" value="1"/>
</dbReference>
<dbReference type="HOGENOM" id="CLU_007383_18_0_7"/>
<organism evidence="7 8">
    <name type="scientific">Anaeromyxobacter dehalogenans (strain 2CP-C)</name>
    <dbReference type="NCBI Taxonomy" id="290397"/>
    <lineage>
        <taxon>Bacteria</taxon>
        <taxon>Pseudomonadati</taxon>
        <taxon>Myxococcota</taxon>
        <taxon>Myxococcia</taxon>
        <taxon>Myxococcales</taxon>
        <taxon>Cystobacterineae</taxon>
        <taxon>Anaeromyxobacteraceae</taxon>
        <taxon>Anaeromyxobacter</taxon>
    </lineage>
</organism>
<dbReference type="CDD" id="cd05239">
    <property type="entry name" value="GDP_FS_SDR_e"/>
    <property type="match status" value="1"/>
</dbReference>
<dbReference type="SUPFAM" id="SSF51735">
    <property type="entry name" value="NAD(P)-binding Rossmann-fold domains"/>
    <property type="match status" value="1"/>
</dbReference>
<dbReference type="KEGG" id="ade:Adeh_4286"/>
<reference evidence="7" key="1">
    <citation type="submission" date="2006-01" db="EMBL/GenBank/DDBJ databases">
        <title>Complete sequence of Anaeromyxobacter dehalogenans 2CP-C.</title>
        <authorList>
            <consortium name="US DOE Joint Genome Institute"/>
            <person name="Copeland A."/>
            <person name="Lucas S."/>
            <person name="Lapidus A."/>
            <person name="Barry K."/>
            <person name="Detter J.C."/>
            <person name="Glavina T."/>
            <person name="Hammon N."/>
            <person name="Israni S."/>
            <person name="Pitluck S."/>
            <person name="Brettin T."/>
            <person name="Bruce D."/>
            <person name="Han C."/>
            <person name="Tapia R."/>
            <person name="Gilna P."/>
            <person name="Kiss H."/>
            <person name="Schmutz J."/>
            <person name="Larimer F."/>
            <person name="Land M."/>
            <person name="Kyrpides N."/>
            <person name="Anderson I."/>
            <person name="Sanford R.A."/>
            <person name="Ritalahti K.M."/>
            <person name="Thomas H.S."/>
            <person name="Kirby J.R."/>
            <person name="Zhulin I.B."/>
            <person name="Loeffler F.E."/>
            <person name="Richardson P."/>
        </authorList>
    </citation>
    <scope>NUCLEOTIDE SEQUENCE</scope>
    <source>
        <strain evidence="7">2CP-C</strain>
    </source>
</reference>
<dbReference type="PANTHER" id="PTHR43238">
    <property type="entry name" value="GDP-L-FUCOSE SYNTHASE"/>
    <property type="match status" value="1"/>
</dbReference>
<feature type="binding site" evidence="5">
    <location>
        <begin position="14"/>
        <end position="20"/>
    </location>
    <ligand>
        <name>NADP(+)</name>
        <dbReference type="ChEBI" id="CHEBI:58349"/>
    </ligand>
</feature>
<evidence type="ECO:0000256" key="1">
    <source>
        <dbReference type="ARBA" id="ARBA00005959"/>
    </source>
</evidence>
<gene>
    <name evidence="5" type="primary">fcl</name>
    <name evidence="7" type="ordered locus">Adeh_4286</name>
</gene>
<feature type="domain" description="NAD-dependent epimerase/dehydratase" evidence="6">
    <location>
        <begin position="10"/>
        <end position="241"/>
    </location>
</feature>
<keyword evidence="2 5" id="KW-0521">NADP</keyword>
<comment type="pathway">
    <text evidence="5">Nucleotide-sugar biosynthesis; GDP-L-fucose biosynthesis via de novo pathway; GDP-L-fucose from GDP-alpha-D-mannose: step 2/2.</text>
</comment>
<feature type="site" description="Important for catalytic activity" evidence="5">
    <location>
        <position position="111"/>
    </location>
</feature>
<evidence type="ECO:0000313" key="7">
    <source>
        <dbReference type="EMBL" id="ABC84050.1"/>
    </source>
</evidence>
<feature type="binding site" evidence="5">
    <location>
        <position position="191"/>
    </location>
    <ligand>
        <name>substrate</name>
    </ligand>
</feature>
<evidence type="ECO:0000256" key="3">
    <source>
        <dbReference type="ARBA" id="ARBA00023002"/>
    </source>
</evidence>
<dbReference type="InterPro" id="IPR001509">
    <property type="entry name" value="Epimerase_deHydtase"/>
</dbReference>
<evidence type="ECO:0000259" key="6">
    <source>
        <dbReference type="Pfam" id="PF01370"/>
    </source>
</evidence>
<dbReference type="GO" id="GO:0016853">
    <property type="term" value="F:isomerase activity"/>
    <property type="evidence" value="ECO:0007669"/>
    <property type="project" value="UniProtKB-KW"/>
</dbReference>
<dbReference type="RefSeq" id="WP_011423332.1">
    <property type="nucleotide sequence ID" value="NC_007760.1"/>
</dbReference>
<feature type="binding site" evidence="5">
    <location>
        <position position="183"/>
    </location>
    <ligand>
        <name>NADP(+)</name>
        <dbReference type="ChEBI" id="CHEBI:58349"/>
    </ligand>
</feature>
<keyword evidence="4 5" id="KW-0413">Isomerase</keyword>
<dbReference type="GO" id="GO:0042351">
    <property type="term" value="P:'de novo' GDP-L-fucose biosynthetic process"/>
    <property type="evidence" value="ECO:0007669"/>
    <property type="project" value="UniProtKB-UniRule"/>
</dbReference>
<dbReference type="HAMAP" id="MF_00956">
    <property type="entry name" value="GDP_fucose_synth"/>
    <property type="match status" value="1"/>
</dbReference>
<comment type="catalytic activity">
    <reaction evidence="5">
        <text>GDP-beta-L-fucose + NADP(+) = GDP-4-dehydro-alpha-D-rhamnose + NADPH + H(+)</text>
        <dbReference type="Rhea" id="RHEA:18885"/>
        <dbReference type="ChEBI" id="CHEBI:15378"/>
        <dbReference type="ChEBI" id="CHEBI:57273"/>
        <dbReference type="ChEBI" id="CHEBI:57783"/>
        <dbReference type="ChEBI" id="CHEBI:57964"/>
        <dbReference type="ChEBI" id="CHEBI:58349"/>
        <dbReference type="EC" id="1.1.1.271"/>
    </reaction>
</comment>
<dbReference type="PANTHER" id="PTHR43238:SF1">
    <property type="entry name" value="GDP-L-FUCOSE SYNTHASE"/>
    <property type="match status" value="1"/>
</dbReference>
<dbReference type="STRING" id="290397.Adeh_4286"/>
<dbReference type="OrthoDB" id="9811425at2"/>
<dbReference type="EC" id="1.1.1.271" evidence="5"/>
<protein>
    <recommendedName>
        <fullName evidence="5">GDP-L-fucose synthase</fullName>
        <ecNumber evidence="5">1.1.1.271</ecNumber>
    </recommendedName>
    <alternativeName>
        <fullName evidence="5">GDP-4-keto-6-deoxy-D-mannose-3,5-epimerase-4-reductase</fullName>
    </alternativeName>
</protein>
<dbReference type="GO" id="GO:0050577">
    <property type="term" value="F:GDP-L-fucose synthase activity"/>
    <property type="evidence" value="ECO:0007669"/>
    <property type="project" value="UniProtKB-UniRule"/>
</dbReference>
<feature type="binding site" evidence="5">
    <location>
        <position position="144"/>
    </location>
    <ligand>
        <name>NADP(+)</name>
        <dbReference type="ChEBI" id="CHEBI:58349"/>
    </ligand>
</feature>
<dbReference type="EMBL" id="CP000251">
    <property type="protein sequence ID" value="ABC84050.1"/>
    <property type="molecule type" value="Genomic_DNA"/>
</dbReference>
<evidence type="ECO:0000256" key="4">
    <source>
        <dbReference type="ARBA" id="ARBA00023235"/>
    </source>
</evidence>
<keyword evidence="5" id="KW-0511">Multifunctional enzyme</keyword>
<keyword evidence="3 5" id="KW-0560">Oxidoreductase</keyword>
<dbReference type="Proteomes" id="UP000001935">
    <property type="component" value="Chromosome"/>
</dbReference>
<dbReference type="InterPro" id="IPR028614">
    <property type="entry name" value="GDP_fucose/colitose_synth"/>
</dbReference>
<dbReference type="AlphaFoldDB" id="Q2IHJ1"/>
<feature type="active site" description="Proton donor/acceptor" evidence="5">
    <location>
        <position position="140"/>
    </location>
</feature>
<dbReference type="UniPathway" id="UPA00128">
    <property type="reaction ID" value="UER00191"/>
</dbReference>
<evidence type="ECO:0000313" key="8">
    <source>
        <dbReference type="Proteomes" id="UP000001935"/>
    </source>
</evidence>
<dbReference type="Gene3D" id="3.90.25.10">
    <property type="entry name" value="UDP-galactose 4-epimerase, domain 1"/>
    <property type="match status" value="1"/>
</dbReference>
<dbReference type="eggNOG" id="COG0451">
    <property type="taxonomic scope" value="Bacteria"/>
</dbReference>
<evidence type="ECO:0000256" key="2">
    <source>
        <dbReference type="ARBA" id="ARBA00022857"/>
    </source>
</evidence>
<accession>Q2IHJ1</accession>
<feature type="binding site" evidence="5">
    <location>
        <position position="213"/>
    </location>
    <ligand>
        <name>substrate</name>
    </ligand>
</feature>
<comment type="function">
    <text evidence="5">Catalyzes the two-step NADP-dependent conversion of GDP-4-dehydro-6-deoxy-D-mannose to GDP-fucose, involving an epimerase and a reductase reaction.</text>
</comment>
<dbReference type="InterPro" id="IPR036291">
    <property type="entry name" value="NAD(P)-bd_dom_sf"/>
</dbReference>
<feature type="binding site" evidence="5">
    <location>
        <begin position="167"/>
        <end position="170"/>
    </location>
    <ligand>
        <name>NADP(+)</name>
        <dbReference type="ChEBI" id="CHEBI:58349"/>
    </ligand>
</feature>
<comment type="caution">
    <text evidence="5">Lacks conserved residue(s) required for the propagation of feature annotation.</text>
</comment>
<sequence>MRFDWSSERVVVTGGAGFLGGFVQEELRRRGAKDVFVPRSKDYDLVQMEGVRALYRDARPTMVLHLAARVGGIGANRDNPGKFFYDNLMMGVQLIEVGRQVGLKKLVALGTICAYPKFCPVPFKEEDLWSGYPEETNAPYGLAKKMLLVQSEAYRQQYGFHSVVLFPVNLYGPRDNFDLRTSHVIPALVRKCVEARERGDGQIVVWGDGSASREFLHARDAAEGILDAAERYDKSEAVNLGAGFEIKIRDLVPLVARLCRFEGELVWDTTKPNGQPRRMLDTSKALREFGWKARIGFEDGLRETVEWFEANRGSIP</sequence>